<proteinExistence type="predicted"/>
<keyword evidence="2" id="KW-1185">Reference proteome</keyword>
<evidence type="ECO:0000313" key="1">
    <source>
        <dbReference type="EMBL" id="TWU08026.1"/>
    </source>
</evidence>
<dbReference type="EMBL" id="SJPN01000001">
    <property type="protein sequence ID" value="TWU08026.1"/>
    <property type="molecule type" value="Genomic_DNA"/>
</dbReference>
<protein>
    <submittedName>
        <fullName evidence="1">Uncharacterized protein</fullName>
    </submittedName>
</protein>
<reference evidence="1 2" key="1">
    <citation type="submission" date="2019-02" db="EMBL/GenBank/DDBJ databases">
        <title>Deep-cultivation of Planctomycetes and their phenomic and genomic characterization uncovers novel biology.</title>
        <authorList>
            <person name="Wiegand S."/>
            <person name="Jogler M."/>
            <person name="Boedeker C."/>
            <person name="Pinto D."/>
            <person name="Vollmers J."/>
            <person name="Rivas-Marin E."/>
            <person name="Kohn T."/>
            <person name="Peeters S.H."/>
            <person name="Heuer A."/>
            <person name="Rast P."/>
            <person name="Oberbeckmann S."/>
            <person name="Bunk B."/>
            <person name="Jeske O."/>
            <person name="Meyerdierks A."/>
            <person name="Storesund J.E."/>
            <person name="Kallscheuer N."/>
            <person name="Luecker S."/>
            <person name="Lage O.M."/>
            <person name="Pohl T."/>
            <person name="Merkel B.J."/>
            <person name="Hornburger P."/>
            <person name="Mueller R.-W."/>
            <person name="Bruemmer F."/>
            <person name="Labrenz M."/>
            <person name="Spormann A.M."/>
            <person name="Op Den Camp H."/>
            <person name="Overmann J."/>
            <person name="Amann R."/>
            <person name="Jetten M.S.M."/>
            <person name="Mascher T."/>
            <person name="Medema M.H."/>
            <person name="Devos D.P."/>
            <person name="Kaster A.-K."/>
            <person name="Ovreas L."/>
            <person name="Rohde M."/>
            <person name="Galperin M.Y."/>
            <person name="Jogler C."/>
        </authorList>
    </citation>
    <scope>NUCLEOTIDE SEQUENCE [LARGE SCALE GENOMIC DNA]</scope>
    <source>
        <strain evidence="1 2">Pla52n</strain>
    </source>
</reference>
<dbReference type="AlphaFoldDB" id="A0A5C6B9U6"/>
<accession>A0A5C6B9U6</accession>
<comment type="caution">
    <text evidence="1">The sequence shown here is derived from an EMBL/GenBank/DDBJ whole genome shotgun (WGS) entry which is preliminary data.</text>
</comment>
<evidence type="ECO:0000313" key="2">
    <source>
        <dbReference type="Proteomes" id="UP000320176"/>
    </source>
</evidence>
<name>A0A5C6B9U6_9BACT</name>
<gene>
    <name evidence="1" type="ORF">Pla52n_06040</name>
</gene>
<sequence>MEVAKRLAGHAIDLENRATIVVRLSESKTNTIIRSGTNHTYCAVRVIVTSPEELGGGLT</sequence>
<organism evidence="1 2">
    <name type="scientific">Stieleria varia</name>
    <dbReference type="NCBI Taxonomy" id="2528005"/>
    <lineage>
        <taxon>Bacteria</taxon>
        <taxon>Pseudomonadati</taxon>
        <taxon>Planctomycetota</taxon>
        <taxon>Planctomycetia</taxon>
        <taxon>Pirellulales</taxon>
        <taxon>Pirellulaceae</taxon>
        <taxon>Stieleria</taxon>
    </lineage>
</organism>
<dbReference type="Proteomes" id="UP000320176">
    <property type="component" value="Unassembled WGS sequence"/>
</dbReference>